<dbReference type="InterPro" id="IPR000331">
    <property type="entry name" value="Rap/Ran_GAP_dom"/>
</dbReference>
<dbReference type="OrthoDB" id="18562at2759"/>
<dbReference type="EMBL" id="AJWJ01000009">
    <property type="protein sequence ID" value="KAF2078200.1"/>
    <property type="molecule type" value="Genomic_DNA"/>
</dbReference>
<organism evidence="4 5">
    <name type="scientific">Polysphondylium violaceum</name>
    <dbReference type="NCBI Taxonomy" id="133409"/>
    <lineage>
        <taxon>Eukaryota</taxon>
        <taxon>Amoebozoa</taxon>
        <taxon>Evosea</taxon>
        <taxon>Eumycetozoa</taxon>
        <taxon>Dictyostelia</taxon>
        <taxon>Dictyosteliales</taxon>
        <taxon>Dictyosteliaceae</taxon>
        <taxon>Polysphondylium</taxon>
    </lineage>
</organism>
<feature type="compositionally biased region" description="Polar residues" evidence="2">
    <location>
        <begin position="217"/>
        <end position="228"/>
    </location>
</feature>
<feature type="compositionally biased region" description="Low complexity" evidence="2">
    <location>
        <begin position="171"/>
        <end position="192"/>
    </location>
</feature>
<dbReference type="InterPro" id="IPR035974">
    <property type="entry name" value="Rap/Ran-GAP_sf"/>
</dbReference>
<feature type="region of interest" description="Disordered" evidence="2">
    <location>
        <begin position="830"/>
        <end position="885"/>
    </location>
</feature>
<evidence type="ECO:0000313" key="4">
    <source>
        <dbReference type="EMBL" id="KAF2078200.1"/>
    </source>
</evidence>
<evidence type="ECO:0000259" key="3">
    <source>
        <dbReference type="PROSITE" id="PS50085"/>
    </source>
</evidence>
<sequence>MFIDWAASLNLIDPEKNTGILKDFPLGVKKILVQQIVTYLLDNPNGNSYILSTRDHVLWVMEIIEQGFLLPIEDHVIISQCIDLYKKWLFDAKHRPLPIHEDQDEFFLKKILQHMTLVFQTRSYPQNGVALSLIDSLSREVANSSSNSSSNSNSNNNSNNLSTPTKERDSISSSASGGSFNNSISSAQINSSGPVSNGKEQQQQQQSLPASQSISSGLNNPNITNLINSSGPVSNGSTGSGGGSGSSLNISAASSTPIITTTNTAVPSSQGSTNTIFNILYPPQVIPLNTLVEYHTILCHKVLQLYLDIGRAQSKNFSCETFELWITLMLATTDSILCGNTSTDELLAKNLCPLLLKCLFEIWLHSKTRNANLWNSLSKYANGWFHHMPMVNHWNILCMAFTTPLVSNIYTNDNQSKDTATVRLEDIIFEFEKDYLYYCWHRILNLISNPNTIKNPNIFAAAIGGVFQLVSIFLSVTADGNSILHIFGSWLFETVKSIKPGFDEGISLATEILSHIFLSCSSKINFLPIYLSCFYTSIAEALWCDGKILVSTVIHTQNIFSSELPGSRILIPSYLRALNKILTVAPAGAQSEYLRKSGIKILGSILSLPNRFEKVTFFNFFPGRPIDPYPMLPNDVITKGNELFVPPSEINTFDDVKHHIAHLILSALNTEVSPNNLQILIWYILFYQLEFEHQNVSNLPDGKNSTTAFIQASINILLKKSASFSNQWPHEVICCSFQLLADLTQFYQQIPNFSEIATLVVRKLCKFITFKCKDQNMSQETEDVICLAVSVISDWVIVSPWVFEGNYLSDTSTLYMVFNALSVALGAKNPNEETSSNTSMSSSQQSGGSSSGSGSTNNVAPSPAKKPQDAKAIPTPAPPAKFGQNLPPKVKEIAQCSLKTILNRICYFPNPHHACPTNTSSKLIEFDILKQIKENASKYLSIDNYPSEQGLRFYSIDDQTIISIIDQPFSNNFNSGAANDAKVDPNSNNFVTIIIRDMSGKSIVNTQLAYLPFKPKELADDSKSSSVPSAADEAADEEIADSNNNGNTRANNIISARKNTIVTNEIAPFVSSFNENTEEFEDLSMYINKHLDENFTKLVNNQMTIEQDKLKSLEFSLNVKITINPPWVKSSYTGECKLQQARILLSHLGFLNYENKNKLIPLENSTQFFQSLHMLDQVAERAQAKIPILYVKKGDVSEDDYFNNLTVNTCSDYQDFINMLGWFVPVASHTGFLGDIDKKTFTHGHYTPYFSTHNKEMVFYVTTLMPNQENSTAQEHKKRLVNKSNACVVWYEGKIETYEKTLLDSIPNNIQIVITPLNNLLFRVKTLRKVTSSKVRTGPICEEVIVSKHVLASVVKLTIVNSNQSGLLGIDARLQHQFLQRKKLISDISESFKNDMAVNKFFSYHFEPLEQGQLYEKVELPGTAENKTGFRFVKSSSVQHRNRPCSVQVGSAPILSHLPPPPASPSVTGNSGWGEGKKVEPSALRTSSSKLDSFLNLGSGKEKESNKEKEKEGSGKEYSASNTGTLPRPSFLSRRPAMTLSNEEDSRK</sequence>
<feature type="compositionally biased region" description="Basic and acidic residues" evidence="2">
    <location>
        <begin position="1500"/>
        <end position="1515"/>
    </location>
</feature>
<comment type="caution">
    <text evidence="4">The sequence shown here is derived from an EMBL/GenBank/DDBJ whole genome shotgun (WGS) entry which is preliminary data.</text>
</comment>
<dbReference type="Proteomes" id="UP000695562">
    <property type="component" value="Unassembled WGS sequence"/>
</dbReference>
<protein>
    <recommendedName>
        <fullName evidence="3">Rap-GAP domain-containing protein</fullName>
    </recommendedName>
</protein>
<dbReference type="InterPro" id="IPR039930">
    <property type="entry name" value="RALGAPB"/>
</dbReference>
<feature type="region of interest" description="Disordered" evidence="2">
    <location>
        <begin position="142"/>
        <end position="247"/>
    </location>
</feature>
<dbReference type="GO" id="GO:0051056">
    <property type="term" value="P:regulation of small GTPase mediated signal transduction"/>
    <property type="evidence" value="ECO:0007669"/>
    <property type="project" value="InterPro"/>
</dbReference>
<dbReference type="PROSITE" id="PS50085">
    <property type="entry name" value="RAPGAP"/>
    <property type="match status" value="1"/>
</dbReference>
<dbReference type="PANTHER" id="PTHR21344:SF1">
    <property type="entry name" value="RAL GTPASE-ACTIVATING PROTEIN SUBUNIT BETA"/>
    <property type="match status" value="1"/>
</dbReference>
<dbReference type="Gene3D" id="3.40.50.11210">
    <property type="entry name" value="Rap/Ran-GAP"/>
    <property type="match status" value="1"/>
</dbReference>
<accession>A0A8J4Q2P9</accession>
<dbReference type="InterPro" id="IPR046859">
    <property type="entry name" value="RGPA/RALGAPB_N"/>
</dbReference>
<dbReference type="FunFam" id="3.40.50.11210:FF:000001">
    <property type="entry name" value="Ral GTPase-activating protein subunit alpha-1 isoform 1"/>
    <property type="match status" value="1"/>
</dbReference>
<proteinExistence type="predicted"/>
<keyword evidence="5" id="KW-1185">Reference proteome</keyword>
<feature type="compositionally biased region" description="Low complexity" evidence="2">
    <location>
        <begin position="201"/>
        <end position="216"/>
    </location>
</feature>
<evidence type="ECO:0000256" key="1">
    <source>
        <dbReference type="ARBA" id="ARBA00022468"/>
    </source>
</evidence>
<name>A0A8J4Q2P9_9MYCE</name>
<dbReference type="GO" id="GO:0005096">
    <property type="term" value="F:GTPase activator activity"/>
    <property type="evidence" value="ECO:0007669"/>
    <property type="project" value="UniProtKB-KW"/>
</dbReference>
<feature type="region of interest" description="Disordered" evidence="2">
    <location>
        <begin position="1451"/>
        <end position="1548"/>
    </location>
</feature>
<dbReference type="PANTHER" id="PTHR21344">
    <property type="entry name" value="RAL GTPASE-ACTIVATING PROTEIN SUBUNIT BETA"/>
    <property type="match status" value="1"/>
</dbReference>
<feature type="compositionally biased region" description="Low complexity" evidence="2">
    <location>
        <begin position="143"/>
        <end position="160"/>
    </location>
</feature>
<evidence type="ECO:0000256" key="2">
    <source>
        <dbReference type="SAM" id="MobiDB-lite"/>
    </source>
</evidence>
<dbReference type="Pfam" id="PF02145">
    <property type="entry name" value="Rap_GAP"/>
    <property type="match status" value="1"/>
</dbReference>
<dbReference type="Pfam" id="PF20412">
    <property type="entry name" value="RALGAPB_N"/>
    <property type="match status" value="1"/>
</dbReference>
<feature type="region of interest" description="Disordered" evidence="2">
    <location>
        <begin position="1018"/>
        <end position="1049"/>
    </location>
</feature>
<dbReference type="SUPFAM" id="SSF111347">
    <property type="entry name" value="Rap/Ran-GAP"/>
    <property type="match status" value="1"/>
</dbReference>
<reference evidence="4" key="1">
    <citation type="submission" date="2020-01" db="EMBL/GenBank/DDBJ databases">
        <title>Development of genomics and gene disruption for Polysphondylium violaceum indicates a role for the polyketide synthase stlB in stalk morphogenesis.</title>
        <authorList>
            <person name="Narita B."/>
            <person name="Kawabe Y."/>
            <person name="Kin K."/>
            <person name="Saito T."/>
            <person name="Gibbs R."/>
            <person name="Kuspa A."/>
            <person name="Muzny D."/>
            <person name="Queller D."/>
            <person name="Richards S."/>
            <person name="Strassman J."/>
            <person name="Sucgang R."/>
            <person name="Worley K."/>
            <person name="Schaap P."/>
        </authorList>
    </citation>
    <scope>NUCLEOTIDE SEQUENCE</scope>
    <source>
        <strain evidence="4">QSvi11</strain>
    </source>
</reference>
<keyword evidence="1" id="KW-0343">GTPase activation</keyword>
<feature type="compositionally biased region" description="Low complexity" evidence="2">
    <location>
        <begin position="834"/>
        <end position="858"/>
    </location>
</feature>
<feature type="domain" description="Rap-GAP" evidence="3">
    <location>
        <begin position="1172"/>
        <end position="1388"/>
    </location>
</feature>
<evidence type="ECO:0000313" key="5">
    <source>
        <dbReference type="Proteomes" id="UP000695562"/>
    </source>
</evidence>
<gene>
    <name evidence="4" type="ORF">CYY_000490</name>
</gene>